<organism evidence="1 2">
    <name type="scientific">Necator americanus</name>
    <name type="common">Human hookworm</name>
    <dbReference type="NCBI Taxonomy" id="51031"/>
    <lineage>
        <taxon>Eukaryota</taxon>
        <taxon>Metazoa</taxon>
        <taxon>Ecdysozoa</taxon>
        <taxon>Nematoda</taxon>
        <taxon>Chromadorea</taxon>
        <taxon>Rhabditida</taxon>
        <taxon>Rhabditina</taxon>
        <taxon>Rhabditomorpha</taxon>
        <taxon>Strongyloidea</taxon>
        <taxon>Ancylostomatidae</taxon>
        <taxon>Bunostominae</taxon>
        <taxon>Necator</taxon>
    </lineage>
</organism>
<name>A0ABR1DSN9_NECAM</name>
<evidence type="ECO:0000313" key="2">
    <source>
        <dbReference type="Proteomes" id="UP001303046"/>
    </source>
</evidence>
<reference evidence="1 2" key="1">
    <citation type="submission" date="2023-08" db="EMBL/GenBank/DDBJ databases">
        <title>A Necator americanus chromosomal reference genome.</title>
        <authorList>
            <person name="Ilik V."/>
            <person name="Petrzelkova K.J."/>
            <person name="Pardy F."/>
            <person name="Fuh T."/>
            <person name="Niatou-Singa F.S."/>
            <person name="Gouil Q."/>
            <person name="Baker L."/>
            <person name="Ritchie M.E."/>
            <person name="Jex A.R."/>
            <person name="Gazzola D."/>
            <person name="Li H."/>
            <person name="Toshio Fujiwara R."/>
            <person name="Zhan B."/>
            <person name="Aroian R.V."/>
            <person name="Pafco B."/>
            <person name="Schwarz E.M."/>
        </authorList>
    </citation>
    <scope>NUCLEOTIDE SEQUENCE [LARGE SCALE GENOMIC DNA]</scope>
    <source>
        <strain evidence="1 2">Aroian</strain>
        <tissue evidence="1">Whole animal</tissue>
    </source>
</reference>
<keyword evidence="2" id="KW-1185">Reference proteome</keyword>
<dbReference type="EMBL" id="JAVFWL010000004">
    <property type="protein sequence ID" value="KAK6752941.1"/>
    <property type="molecule type" value="Genomic_DNA"/>
</dbReference>
<dbReference type="Proteomes" id="UP001303046">
    <property type="component" value="Unassembled WGS sequence"/>
</dbReference>
<protein>
    <submittedName>
        <fullName evidence="1">Uncharacterized protein</fullName>
    </submittedName>
</protein>
<gene>
    <name evidence="1" type="primary">Necator_chrIV.g17297</name>
    <name evidence="1" type="ORF">RB195_003999</name>
</gene>
<proteinExistence type="predicted"/>
<sequence>MNLAKGRCLIPPSKVVAENRLRFFGHKMRRTADRPVQRALRILPDFSWKRPPDRTITSTTMVVKEEMRILGVDIQVRRDVGFRRIWNSDEWIDSVQTFAKDREVWPELCARTNHVGKDAGISPN</sequence>
<accession>A0ABR1DSN9</accession>
<evidence type="ECO:0000313" key="1">
    <source>
        <dbReference type="EMBL" id="KAK6752941.1"/>
    </source>
</evidence>
<comment type="caution">
    <text evidence="1">The sequence shown here is derived from an EMBL/GenBank/DDBJ whole genome shotgun (WGS) entry which is preliminary data.</text>
</comment>